<protein>
    <submittedName>
        <fullName evidence="1">Uncharacterized protein</fullName>
    </submittedName>
</protein>
<name>A0A9P5PUW2_9AGAR</name>
<organism evidence="1 2">
    <name type="scientific">Rhodocollybia butyracea</name>
    <dbReference type="NCBI Taxonomy" id="206335"/>
    <lineage>
        <taxon>Eukaryota</taxon>
        <taxon>Fungi</taxon>
        <taxon>Dikarya</taxon>
        <taxon>Basidiomycota</taxon>
        <taxon>Agaricomycotina</taxon>
        <taxon>Agaricomycetes</taxon>
        <taxon>Agaricomycetidae</taxon>
        <taxon>Agaricales</taxon>
        <taxon>Marasmiineae</taxon>
        <taxon>Omphalotaceae</taxon>
        <taxon>Rhodocollybia</taxon>
    </lineage>
</organism>
<proteinExistence type="predicted"/>
<dbReference type="PANTHER" id="PTHR28174">
    <property type="entry name" value="54S RIBOSOMAL PROTEIN L36, MITOCHONDRIAL"/>
    <property type="match status" value="1"/>
</dbReference>
<dbReference type="AlphaFoldDB" id="A0A9P5PUW2"/>
<evidence type="ECO:0000313" key="2">
    <source>
        <dbReference type="Proteomes" id="UP000772434"/>
    </source>
</evidence>
<evidence type="ECO:0000313" key="1">
    <source>
        <dbReference type="EMBL" id="KAF9070403.1"/>
    </source>
</evidence>
<accession>A0A9P5PUW2</accession>
<dbReference type="InterPro" id="IPR034600">
    <property type="entry name" value="Ribosomal_bL31m"/>
</dbReference>
<dbReference type="Proteomes" id="UP000772434">
    <property type="component" value="Unassembled WGS sequence"/>
</dbReference>
<dbReference type="OrthoDB" id="5587740at2759"/>
<comment type="caution">
    <text evidence="1">The sequence shown here is derived from an EMBL/GenBank/DDBJ whole genome shotgun (WGS) entry which is preliminary data.</text>
</comment>
<dbReference type="GO" id="GO:0005762">
    <property type="term" value="C:mitochondrial large ribosomal subunit"/>
    <property type="evidence" value="ECO:0007669"/>
    <property type="project" value="InterPro"/>
</dbReference>
<gene>
    <name evidence="1" type="ORF">BDP27DRAFT_1263856</name>
</gene>
<dbReference type="PANTHER" id="PTHR28174:SF1">
    <property type="entry name" value="LARGE RIBOSOMAL SUBUNIT PROTEIN BL31M"/>
    <property type="match status" value="1"/>
</dbReference>
<dbReference type="GO" id="GO:0003735">
    <property type="term" value="F:structural constituent of ribosome"/>
    <property type="evidence" value="ECO:0007669"/>
    <property type="project" value="InterPro"/>
</dbReference>
<reference evidence="1" key="1">
    <citation type="submission" date="2020-11" db="EMBL/GenBank/DDBJ databases">
        <authorList>
            <consortium name="DOE Joint Genome Institute"/>
            <person name="Ahrendt S."/>
            <person name="Riley R."/>
            <person name="Andreopoulos W."/>
            <person name="Labutti K."/>
            <person name="Pangilinan J."/>
            <person name="Ruiz-Duenas F.J."/>
            <person name="Barrasa J.M."/>
            <person name="Sanchez-Garcia M."/>
            <person name="Camarero S."/>
            <person name="Miyauchi S."/>
            <person name="Serrano A."/>
            <person name="Linde D."/>
            <person name="Babiker R."/>
            <person name="Drula E."/>
            <person name="Ayuso-Fernandez I."/>
            <person name="Pacheco R."/>
            <person name="Padilla G."/>
            <person name="Ferreira P."/>
            <person name="Barriuso J."/>
            <person name="Kellner H."/>
            <person name="Castanera R."/>
            <person name="Alfaro M."/>
            <person name="Ramirez L."/>
            <person name="Pisabarro A.G."/>
            <person name="Kuo A."/>
            <person name="Tritt A."/>
            <person name="Lipzen A."/>
            <person name="He G."/>
            <person name="Yan M."/>
            <person name="Ng V."/>
            <person name="Cullen D."/>
            <person name="Martin F."/>
            <person name="Rosso M.-N."/>
            <person name="Henrissat B."/>
            <person name="Hibbett D."/>
            <person name="Martinez A.T."/>
            <person name="Grigoriev I.V."/>
        </authorList>
    </citation>
    <scope>NUCLEOTIDE SEQUENCE</scope>
    <source>
        <strain evidence="1">AH 40177</strain>
    </source>
</reference>
<dbReference type="GO" id="GO:0032543">
    <property type="term" value="P:mitochondrial translation"/>
    <property type="evidence" value="ECO:0007669"/>
    <property type="project" value="InterPro"/>
</dbReference>
<dbReference type="Gene3D" id="6.20.130.10">
    <property type="match status" value="1"/>
</dbReference>
<sequence>MQLCQRSLLSLRLSRNPPFQLPKTRCISSSPYGRTHVWKRRPPVLPNPVVPKFPQRVVRADGTSFTHWTTSPRSFIRLTRDTTNNPMWNTALWADDQAVEDEANTTGRMGRFNKRFDGIGGAGGSVDWMAGTGEGSGIALEGQLVDPSKYVIKTKKKKGGGK</sequence>
<dbReference type="EMBL" id="JADNRY010000041">
    <property type="protein sequence ID" value="KAF9070403.1"/>
    <property type="molecule type" value="Genomic_DNA"/>
</dbReference>
<keyword evidence="2" id="KW-1185">Reference proteome</keyword>